<keyword evidence="2" id="KW-1133">Transmembrane helix</keyword>
<reference evidence="3 4" key="1">
    <citation type="journal article" date="2022" name="Nat. Genet.">
        <title>Improved pea reference genome and pan-genome highlight genomic features and evolutionary characteristics.</title>
        <authorList>
            <person name="Yang T."/>
            <person name="Liu R."/>
            <person name="Luo Y."/>
            <person name="Hu S."/>
            <person name="Wang D."/>
            <person name="Wang C."/>
            <person name="Pandey M.K."/>
            <person name="Ge S."/>
            <person name="Xu Q."/>
            <person name="Li N."/>
            <person name="Li G."/>
            <person name="Huang Y."/>
            <person name="Saxena R.K."/>
            <person name="Ji Y."/>
            <person name="Li M."/>
            <person name="Yan X."/>
            <person name="He Y."/>
            <person name="Liu Y."/>
            <person name="Wang X."/>
            <person name="Xiang C."/>
            <person name="Varshney R.K."/>
            <person name="Ding H."/>
            <person name="Gao S."/>
            <person name="Zong X."/>
        </authorList>
    </citation>
    <scope>NUCLEOTIDE SEQUENCE [LARGE SCALE GENOMIC DNA]</scope>
    <source>
        <strain evidence="3 4">cv. Zhongwan 6</strain>
    </source>
</reference>
<protein>
    <submittedName>
        <fullName evidence="3">Uncharacterized protein</fullName>
    </submittedName>
</protein>
<comment type="caution">
    <text evidence="3">The sequence shown here is derived from an EMBL/GenBank/DDBJ whole genome shotgun (WGS) entry which is preliminary data.</text>
</comment>
<gene>
    <name evidence="3" type="ORF">KIW84_015844</name>
</gene>
<name>A0A9D5BRD0_PEA</name>
<dbReference type="Gramene" id="Psat01G0584400-T1">
    <property type="protein sequence ID" value="KAI5448588.1"/>
    <property type="gene ID" value="KIW84_015844"/>
</dbReference>
<keyword evidence="2" id="KW-0472">Membrane</keyword>
<dbReference type="EMBL" id="JAMSHJ010000001">
    <property type="protein sequence ID" value="KAI5448588.1"/>
    <property type="molecule type" value="Genomic_DNA"/>
</dbReference>
<evidence type="ECO:0000313" key="4">
    <source>
        <dbReference type="Proteomes" id="UP001058974"/>
    </source>
</evidence>
<sequence length="241" mass="27960">MGDEGTNCDIEENVDDEGTNYDIEENVDDEEIKFDIEDNMGTTEGLNFNQSEVEGINDEYDYEDQHLQTNDFAPDCYKKKLYEACYAQVIYPVNGEALWIKFDVVDLQPPPIKRQPERPKKKRNGEAGEMVRDETHLKRANYGTKCSLYHKDSHNKATCKLPQPQASSSQVLEGTQPRNHKQQFQVSHRNQQFQVSHYPKRKEKTSKGWEACFKSSLMFVMMFFMPYNGFCNVILVPYNGL</sequence>
<feature type="transmembrane region" description="Helical" evidence="2">
    <location>
        <begin position="217"/>
        <end position="238"/>
    </location>
</feature>
<evidence type="ECO:0000256" key="2">
    <source>
        <dbReference type="SAM" id="Phobius"/>
    </source>
</evidence>
<dbReference type="Proteomes" id="UP001058974">
    <property type="component" value="Chromosome 1"/>
</dbReference>
<evidence type="ECO:0000313" key="3">
    <source>
        <dbReference type="EMBL" id="KAI5448588.1"/>
    </source>
</evidence>
<dbReference type="AlphaFoldDB" id="A0A9D5BRD0"/>
<proteinExistence type="predicted"/>
<organism evidence="3 4">
    <name type="scientific">Pisum sativum</name>
    <name type="common">Garden pea</name>
    <name type="synonym">Lathyrus oleraceus</name>
    <dbReference type="NCBI Taxonomy" id="3888"/>
    <lineage>
        <taxon>Eukaryota</taxon>
        <taxon>Viridiplantae</taxon>
        <taxon>Streptophyta</taxon>
        <taxon>Embryophyta</taxon>
        <taxon>Tracheophyta</taxon>
        <taxon>Spermatophyta</taxon>
        <taxon>Magnoliopsida</taxon>
        <taxon>eudicotyledons</taxon>
        <taxon>Gunneridae</taxon>
        <taxon>Pentapetalae</taxon>
        <taxon>rosids</taxon>
        <taxon>fabids</taxon>
        <taxon>Fabales</taxon>
        <taxon>Fabaceae</taxon>
        <taxon>Papilionoideae</taxon>
        <taxon>50 kb inversion clade</taxon>
        <taxon>NPAAA clade</taxon>
        <taxon>Hologalegina</taxon>
        <taxon>IRL clade</taxon>
        <taxon>Fabeae</taxon>
        <taxon>Lathyrus</taxon>
    </lineage>
</organism>
<feature type="region of interest" description="Disordered" evidence="1">
    <location>
        <begin position="109"/>
        <end position="134"/>
    </location>
</feature>
<evidence type="ECO:0000256" key="1">
    <source>
        <dbReference type="SAM" id="MobiDB-lite"/>
    </source>
</evidence>
<feature type="compositionally biased region" description="Basic and acidic residues" evidence="1">
    <location>
        <begin position="114"/>
        <end position="134"/>
    </location>
</feature>
<feature type="region of interest" description="Disordered" evidence="1">
    <location>
        <begin position="157"/>
        <end position="201"/>
    </location>
</feature>
<keyword evidence="4" id="KW-1185">Reference proteome</keyword>
<feature type="compositionally biased region" description="Polar residues" evidence="1">
    <location>
        <begin position="164"/>
        <end position="195"/>
    </location>
</feature>
<keyword evidence="2" id="KW-0812">Transmembrane</keyword>
<accession>A0A9D5BRD0</accession>